<dbReference type="Proteomes" id="UP000505247">
    <property type="component" value="Segment"/>
</dbReference>
<dbReference type="KEGG" id="vg:62682382"/>
<sequence length="221" mass="26129">MHKHPKPHFKYSGGVYEVVYTDDDPFGYVKDVKITVIMMFTEAGMEDLIGAYRWWKKRDPKMARITFAMMMRRTALYRVSNPRGRSKWVVNDNRILANIRSRYIKAYLQSEVDKARKKTAKLKPAKHYIDMIASGYCRVSNNHRTVSRIDTPDWKLEQAIHLKPWDPDTVELRERSGDYYRRCLSKDKIRYLEPEIYKLFPASSDGPDYFLPLMGDINYGQ</sequence>
<dbReference type="GeneID" id="62682382"/>
<reference evidence="1 2" key="1">
    <citation type="submission" date="2020-06" db="EMBL/GenBank/DDBJ databases">
        <title>Complete Genome Sequence of Salmonella phage SAP012.</title>
        <authorList>
            <person name="Shahin K."/>
            <person name="Soleimani-Delfan A."/>
            <person name="Barazandeh M."/>
            <person name="Komijani Majid."/>
            <person name="Bao H."/>
            <person name="Zhang L."/>
            <person name="Wang R."/>
        </authorList>
    </citation>
    <scope>NUCLEOTIDE SEQUENCE [LARGE SCALE GENOMIC DNA]</scope>
</reference>
<name>A0A6J4EGU8_9CAUD</name>
<accession>A0A6J4EGU8</accession>
<evidence type="ECO:0000313" key="2">
    <source>
        <dbReference type="Proteomes" id="UP000505247"/>
    </source>
</evidence>
<protein>
    <submittedName>
        <fullName evidence="1">Uncharacterized protein</fullName>
    </submittedName>
</protein>
<organism evidence="1 2">
    <name type="scientific">Salmonella phage SAP012</name>
    <dbReference type="NCBI Taxonomy" id="2742114"/>
    <lineage>
        <taxon>Viruses</taxon>
        <taxon>Duplodnaviria</taxon>
        <taxon>Heunggongvirae</taxon>
        <taxon>Uroviricota</taxon>
        <taxon>Caudoviricetes</taxon>
        <taxon>Casjensviridae</taxon>
        <taxon>Zhonglingvirus</taxon>
        <taxon>Zhonglingvirus SAP012</taxon>
    </lineage>
</organism>
<dbReference type="RefSeq" id="YP_009999750.1">
    <property type="nucleotide sequence ID" value="NC_053008.1"/>
</dbReference>
<keyword evidence="2" id="KW-1185">Reference proteome</keyword>
<dbReference type="EMBL" id="LC553736">
    <property type="protein sequence ID" value="BCG45193.1"/>
    <property type="molecule type" value="Genomic_DNA"/>
</dbReference>
<evidence type="ECO:0000313" key="1">
    <source>
        <dbReference type="EMBL" id="BCG45193.1"/>
    </source>
</evidence>
<proteinExistence type="predicted"/>